<protein>
    <submittedName>
        <fullName evidence="1">Uncharacterized protein</fullName>
    </submittedName>
</protein>
<name>A0A8S8ZUP5_SORMA</name>
<dbReference type="Proteomes" id="UP000433876">
    <property type="component" value="Unassembled WGS sequence"/>
</dbReference>
<proteinExistence type="predicted"/>
<evidence type="ECO:0000313" key="2">
    <source>
        <dbReference type="Proteomes" id="UP000433876"/>
    </source>
</evidence>
<comment type="caution">
    <text evidence="1">The sequence shown here is derived from an EMBL/GenBank/DDBJ whole genome shotgun (WGS) entry which is preliminary data.</text>
</comment>
<reference evidence="1 2" key="1">
    <citation type="submission" date="2017-07" db="EMBL/GenBank/DDBJ databases">
        <title>Genome sequence of the Sordaria macrospora wild type strain R19027.</title>
        <authorList>
            <person name="Nowrousian M."/>
            <person name="Teichert I."/>
            <person name="Kueck U."/>
        </authorList>
    </citation>
    <scope>NUCLEOTIDE SEQUENCE [LARGE SCALE GENOMIC DNA]</scope>
    <source>
        <strain evidence="1 2">R19027</strain>
        <tissue evidence="1">Mycelium</tissue>
    </source>
</reference>
<sequence>MTFQSKILLDVKIPKSRRDSKHDLDENTDSERAWHYAVGILTLLGSCQKLSQDGRFSINSQYSMREVGRTDTVSGNFAHDLAKPIEQLQNVNITAPVESVSCSTDALEYNLDSIGMWLENCERTHTVCRVALAAQDFLPTRLLDLKAFRDDIRLVHIQPNKYDGNDKLPSYVTLSHC</sequence>
<dbReference type="AlphaFoldDB" id="A0A8S8ZUP5"/>
<organism evidence="1 2">
    <name type="scientific">Sordaria macrospora</name>
    <dbReference type="NCBI Taxonomy" id="5147"/>
    <lineage>
        <taxon>Eukaryota</taxon>
        <taxon>Fungi</taxon>
        <taxon>Dikarya</taxon>
        <taxon>Ascomycota</taxon>
        <taxon>Pezizomycotina</taxon>
        <taxon>Sordariomycetes</taxon>
        <taxon>Sordariomycetidae</taxon>
        <taxon>Sordariales</taxon>
        <taxon>Sordariaceae</taxon>
        <taxon>Sordaria</taxon>
    </lineage>
</organism>
<evidence type="ECO:0000313" key="1">
    <source>
        <dbReference type="EMBL" id="KAA8632680.1"/>
    </source>
</evidence>
<gene>
    <name evidence="1" type="ORF">SMACR_12822</name>
</gene>
<accession>A0A8S8ZUP5</accession>
<dbReference type="VEuPathDB" id="FungiDB:SMAC_12822"/>
<dbReference type="EMBL" id="NMPR01000050">
    <property type="protein sequence ID" value="KAA8632680.1"/>
    <property type="molecule type" value="Genomic_DNA"/>
</dbReference>